<organism evidence="2 3">
    <name type="scientific">Pelomonas cellulosilytica</name>
    <dbReference type="NCBI Taxonomy" id="2906762"/>
    <lineage>
        <taxon>Bacteria</taxon>
        <taxon>Pseudomonadati</taxon>
        <taxon>Pseudomonadota</taxon>
        <taxon>Betaproteobacteria</taxon>
        <taxon>Burkholderiales</taxon>
        <taxon>Sphaerotilaceae</taxon>
        <taxon>Roseateles</taxon>
    </lineage>
</organism>
<keyword evidence="1" id="KW-1133">Transmembrane helix</keyword>
<evidence type="ECO:0000313" key="2">
    <source>
        <dbReference type="EMBL" id="MCE4556997.1"/>
    </source>
</evidence>
<feature type="transmembrane region" description="Helical" evidence="1">
    <location>
        <begin position="96"/>
        <end position="117"/>
    </location>
</feature>
<gene>
    <name evidence="2" type="ORF">LXT13_21595</name>
</gene>
<proteinExistence type="predicted"/>
<evidence type="ECO:0000313" key="3">
    <source>
        <dbReference type="Proteomes" id="UP001200741"/>
    </source>
</evidence>
<keyword evidence="1" id="KW-0812">Transmembrane</keyword>
<reference evidence="2 3" key="1">
    <citation type="submission" date="2021-12" db="EMBL/GenBank/DDBJ databases">
        <title>Genome seq of P8.</title>
        <authorList>
            <person name="Seo T."/>
        </authorList>
    </citation>
    <scope>NUCLEOTIDE SEQUENCE [LARGE SCALE GENOMIC DNA]</scope>
    <source>
        <strain evidence="2 3">P8</strain>
    </source>
</reference>
<protein>
    <submittedName>
        <fullName evidence="2">Uncharacterized protein</fullName>
    </submittedName>
</protein>
<evidence type="ECO:0000256" key="1">
    <source>
        <dbReference type="SAM" id="Phobius"/>
    </source>
</evidence>
<sequence length="133" mass="13654">MFHLLSWSVVLLLLALWSLAIWLAYVAADWAVVGAGALAGSVDGEGLLQLPEAVEAWLWPELVAAANAWLTSVGPVVEGLLQAAPALAGALTVLAWSVWGAGGVLLLLLGLGLHLLISHGRRSAPGVRPLAAG</sequence>
<keyword evidence="3" id="KW-1185">Reference proteome</keyword>
<name>A0ABS8XWG2_9BURK</name>
<keyword evidence="1" id="KW-0472">Membrane</keyword>
<dbReference type="EMBL" id="JAJTWU010000009">
    <property type="protein sequence ID" value="MCE4556997.1"/>
    <property type="molecule type" value="Genomic_DNA"/>
</dbReference>
<accession>A0ABS8XWG2</accession>
<dbReference type="Proteomes" id="UP001200741">
    <property type="component" value="Unassembled WGS sequence"/>
</dbReference>
<dbReference type="RefSeq" id="WP_233374382.1">
    <property type="nucleotide sequence ID" value="NZ_JAJTWU010000009.1"/>
</dbReference>
<comment type="caution">
    <text evidence="2">The sequence shown here is derived from an EMBL/GenBank/DDBJ whole genome shotgun (WGS) entry which is preliminary data.</text>
</comment>